<sequence length="248" mass="26733">MSESNTDTEDSQLRMEPIPPTRDAVGQLDPIGEDDMLGTFLARAARVRQLVPACIGLSITLLDEDLTFTLVATDHTVAVLNAVQYLDGGPCANIVDDQAARQYTLDELAERRWQLFADASAAAGVASTLTLPMLDMRGRVTSSVNLYGAAPHCFDGQHVALAEIFAAWAPGAVTNADLSFHTRHRAANAPEKLRAQHRVNIAAGMIAERDAISIDEATRTLHESARRAGVDLSDLAEAVVLAHQRRQA</sequence>
<dbReference type="PROSITE" id="PS50921">
    <property type="entry name" value="ANTAR"/>
    <property type="match status" value="1"/>
</dbReference>
<accession>A0A5B1M6N1</accession>
<evidence type="ECO:0000256" key="3">
    <source>
        <dbReference type="SAM" id="MobiDB-lite"/>
    </source>
</evidence>
<dbReference type="InterPro" id="IPR029016">
    <property type="entry name" value="GAF-like_dom_sf"/>
</dbReference>
<dbReference type="InterPro" id="IPR036388">
    <property type="entry name" value="WH-like_DNA-bd_sf"/>
</dbReference>
<evidence type="ECO:0000313" key="6">
    <source>
        <dbReference type="Proteomes" id="UP000324351"/>
    </source>
</evidence>
<comment type="caution">
    <text evidence="5">The sequence shown here is derived from an EMBL/GenBank/DDBJ whole genome shotgun (WGS) entry which is preliminary data.</text>
</comment>
<dbReference type="AlphaFoldDB" id="A0A5B1M6N1"/>
<reference evidence="5 6" key="1">
    <citation type="submission" date="2019-09" db="EMBL/GenBank/DDBJ databases">
        <title>Nocardioides panacisoli sp. nov., isolated from the soil of a ginseng field.</title>
        <authorList>
            <person name="Cho C."/>
        </authorList>
    </citation>
    <scope>NUCLEOTIDE SEQUENCE [LARGE SCALE GENOMIC DNA]</scope>
    <source>
        <strain evidence="5 6">BN140041</strain>
    </source>
</reference>
<dbReference type="InterPro" id="IPR005561">
    <property type="entry name" value="ANTAR"/>
</dbReference>
<evidence type="ECO:0000259" key="4">
    <source>
        <dbReference type="PROSITE" id="PS50921"/>
    </source>
</evidence>
<reference evidence="5 6" key="2">
    <citation type="submission" date="2019-09" db="EMBL/GenBank/DDBJ databases">
        <authorList>
            <person name="Jin C."/>
        </authorList>
    </citation>
    <scope>NUCLEOTIDE SEQUENCE [LARGE SCALE GENOMIC DNA]</scope>
    <source>
        <strain evidence="5 6">BN140041</strain>
    </source>
</reference>
<dbReference type="SUPFAM" id="SSF55781">
    <property type="entry name" value="GAF domain-like"/>
    <property type="match status" value="1"/>
</dbReference>
<evidence type="ECO:0000256" key="1">
    <source>
        <dbReference type="ARBA" id="ARBA00023015"/>
    </source>
</evidence>
<dbReference type="Gene3D" id="3.30.450.40">
    <property type="match status" value="1"/>
</dbReference>
<name>A0A5B1M6N1_9ACTN</name>
<feature type="region of interest" description="Disordered" evidence="3">
    <location>
        <begin position="1"/>
        <end position="25"/>
    </location>
</feature>
<proteinExistence type="predicted"/>
<dbReference type="RefSeq" id="WP_149748275.1">
    <property type="nucleotide sequence ID" value="NZ_VUJW01000001.1"/>
</dbReference>
<dbReference type="GO" id="GO:0003723">
    <property type="term" value="F:RNA binding"/>
    <property type="evidence" value="ECO:0007669"/>
    <property type="project" value="InterPro"/>
</dbReference>
<evidence type="ECO:0000256" key="2">
    <source>
        <dbReference type="ARBA" id="ARBA00023163"/>
    </source>
</evidence>
<dbReference type="EMBL" id="VUJW01000001">
    <property type="protein sequence ID" value="KAA1428652.1"/>
    <property type="molecule type" value="Genomic_DNA"/>
</dbReference>
<keyword evidence="6" id="KW-1185">Reference proteome</keyword>
<feature type="compositionally biased region" description="Acidic residues" evidence="3">
    <location>
        <begin position="1"/>
        <end position="10"/>
    </location>
</feature>
<organism evidence="5 6">
    <name type="scientific">Nocardioides antri</name>
    <dbReference type="NCBI Taxonomy" id="2607659"/>
    <lineage>
        <taxon>Bacteria</taxon>
        <taxon>Bacillati</taxon>
        <taxon>Actinomycetota</taxon>
        <taxon>Actinomycetes</taxon>
        <taxon>Propionibacteriales</taxon>
        <taxon>Nocardioidaceae</taxon>
        <taxon>Nocardioides</taxon>
    </lineage>
</organism>
<evidence type="ECO:0000313" key="5">
    <source>
        <dbReference type="EMBL" id="KAA1428652.1"/>
    </source>
</evidence>
<dbReference type="Pfam" id="PF03861">
    <property type="entry name" value="ANTAR"/>
    <property type="match status" value="1"/>
</dbReference>
<dbReference type="Gene3D" id="1.10.10.10">
    <property type="entry name" value="Winged helix-like DNA-binding domain superfamily/Winged helix DNA-binding domain"/>
    <property type="match status" value="1"/>
</dbReference>
<dbReference type="Proteomes" id="UP000324351">
    <property type="component" value="Unassembled WGS sequence"/>
</dbReference>
<dbReference type="SMART" id="SM01012">
    <property type="entry name" value="ANTAR"/>
    <property type="match status" value="1"/>
</dbReference>
<feature type="domain" description="ANTAR" evidence="4">
    <location>
        <begin position="179"/>
        <end position="240"/>
    </location>
</feature>
<keyword evidence="1" id="KW-0805">Transcription regulation</keyword>
<keyword evidence="2" id="KW-0804">Transcription</keyword>
<protein>
    <submittedName>
        <fullName evidence="5">ANTAR domain-containing protein</fullName>
    </submittedName>
</protein>
<gene>
    <name evidence="5" type="ORF">F0U47_00030</name>
</gene>